<reference evidence="1 2" key="1">
    <citation type="submission" date="2020-03" db="EMBL/GenBank/DDBJ databases">
        <title>Genomic Encyclopedia of Type Strains, Phase IV (KMG-IV): sequencing the most valuable type-strain genomes for metagenomic binning, comparative biology and taxonomic classification.</title>
        <authorList>
            <person name="Goeker M."/>
        </authorList>
    </citation>
    <scope>NUCLEOTIDE SEQUENCE [LARGE SCALE GENOMIC DNA]</scope>
    <source>
        <strain evidence="1 2">DSM 102865</strain>
    </source>
</reference>
<protein>
    <recommendedName>
        <fullName evidence="3">3-oxoacyl-ACP synthase</fullName>
    </recommendedName>
</protein>
<evidence type="ECO:0000313" key="2">
    <source>
        <dbReference type="Proteomes" id="UP001179181"/>
    </source>
</evidence>
<evidence type="ECO:0000313" key="1">
    <source>
        <dbReference type="EMBL" id="NIJ55129.1"/>
    </source>
</evidence>
<gene>
    <name evidence="1" type="ORF">FHS68_004316</name>
</gene>
<proteinExistence type="predicted"/>
<accession>A0ABX0UQ59</accession>
<sequence length="209" mass="23581">MSFITAYCHLTKDTCYVDGEIISKRDIDSEDAWFKQIYKEQEFVYPKFYKMDMLSQAGFLASELIKRAKPGIVTNYGDDEIALIFANKSASAATDQRFINSYEKNGSPSPSLFVYTLPNIVLGEIAILNKWYGENMFAVLPNFVPDFFLNYTQILLSGSSKAALCGWLEILGNEIDAFLFLVEKEASNALQFNHENLMKVAGQKESPIS</sequence>
<dbReference type="Proteomes" id="UP001179181">
    <property type="component" value="Unassembled WGS sequence"/>
</dbReference>
<organism evidence="1 2">
    <name type="scientific">Dyadobacter arcticus</name>
    <dbReference type="NCBI Taxonomy" id="1078754"/>
    <lineage>
        <taxon>Bacteria</taxon>
        <taxon>Pseudomonadati</taxon>
        <taxon>Bacteroidota</taxon>
        <taxon>Cytophagia</taxon>
        <taxon>Cytophagales</taxon>
        <taxon>Spirosomataceae</taxon>
        <taxon>Dyadobacter</taxon>
    </lineage>
</organism>
<name>A0ABX0UQ59_9BACT</name>
<dbReference type="EMBL" id="JAASQJ010000004">
    <property type="protein sequence ID" value="NIJ55129.1"/>
    <property type="molecule type" value="Genomic_DNA"/>
</dbReference>
<dbReference type="RefSeq" id="WP_167274444.1">
    <property type="nucleotide sequence ID" value="NZ_JAASQJ010000004.1"/>
</dbReference>
<comment type="caution">
    <text evidence="1">The sequence shown here is derived from an EMBL/GenBank/DDBJ whole genome shotgun (WGS) entry which is preliminary data.</text>
</comment>
<evidence type="ECO:0008006" key="3">
    <source>
        <dbReference type="Google" id="ProtNLM"/>
    </source>
</evidence>
<keyword evidence="2" id="KW-1185">Reference proteome</keyword>